<name>A0A9Q8P8Q1_PASFU</name>
<feature type="transmembrane region" description="Helical" evidence="2">
    <location>
        <begin position="367"/>
        <end position="385"/>
    </location>
</feature>
<dbReference type="Proteomes" id="UP000756132">
    <property type="component" value="Chromosome 5"/>
</dbReference>
<dbReference type="RefSeq" id="XP_047761826.1">
    <property type="nucleotide sequence ID" value="XM_047904936.1"/>
</dbReference>
<evidence type="ECO:0000256" key="2">
    <source>
        <dbReference type="SAM" id="Phobius"/>
    </source>
</evidence>
<protein>
    <submittedName>
        <fullName evidence="3">Uncharacterized protein</fullName>
    </submittedName>
</protein>
<keyword evidence="2" id="KW-0472">Membrane</keyword>
<organism evidence="3 4">
    <name type="scientific">Passalora fulva</name>
    <name type="common">Tomato leaf mold</name>
    <name type="synonym">Cladosporium fulvum</name>
    <dbReference type="NCBI Taxonomy" id="5499"/>
    <lineage>
        <taxon>Eukaryota</taxon>
        <taxon>Fungi</taxon>
        <taxon>Dikarya</taxon>
        <taxon>Ascomycota</taxon>
        <taxon>Pezizomycotina</taxon>
        <taxon>Dothideomycetes</taxon>
        <taxon>Dothideomycetidae</taxon>
        <taxon>Mycosphaerellales</taxon>
        <taxon>Mycosphaerellaceae</taxon>
        <taxon>Fulvia</taxon>
    </lineage>
</organism>
<keyword evidence="2" id="KW-0812">Transmembrane</keyword>
<feature type="transmembrane region" description="Helical" evidence="2">
    <location>
        <begin position="282"/>
        <end position="301"/>
    </location>
</feature>
<dbReference type="KEGG" id="ffu:CLAFUR5_05788"/>
<keyword evidence="2" id="KW-1133">Transmembrane helix</keyword>
<evidence type="ECO:0000313" key="4">
    <source>
        <dbReference type="Proteomes" id="UP000756132"/>
    </source>
</evidence>
<proteinExistence type="predicted"/>
<dbReference type="OrthoDB" id="5379420at2759"/>
<feature type="transmembrane region" description="Helical" evidence="2">
    <location>
        <begin position="307"/>
        <end position="327"/>
    </location>
</feature>
<keyword evidence="1" id="KW-0175">Coiled coil</keyword>
<evidence type="ECO:0000313" key="3">
    <source>
        <dbReference type="EMBL" id="UJO17460.1"/>
    </source>
</evidence>
<keyword evidence="4" id="KW-1185">Reference proteome</keyword>
<gene>
    <name evidence="3" type="ORF">CLAFUR5_05788</name>
</gene>
<reference evidence="3" key="1">
    <citation type="submission" date="2021-12" db="EMBL/GenBank/DDBJ databases">
        <authorList>
            <person name="Zaccaron A."/>
            <person name="Stergiopoulos I."/>
        </authorList>
    </citation>
    <scope>NUCLEOTIDE SEQUENCE</scope>
    <source>
        <strain evidence="3">Race5_Kim</strain>
    </source>
</reference>
<accession>A0A9Q8P8Q1</accession>
<dbReference type="GeneID" id="71985666"/>
<dbReference type="AlphaFoldDB" id="A0A9Q8P8Q1"/>
<feature type="coiled-coil region" evidence="1">
    <location>
        <begin position="523"/>
        <end position="552"/>
    </location>
</feature>
<dbReference type="EMBL" id="CP090167">
    <property type="protein sequence ID" value="UJO17460.1"/>
    <property type="molecule type" value="Genomic_DNA"/>
</dbReference>
<evidence type="ECO:0000256" key="1">
    <source>
        <dbReference type="SAM" id="Coils"/>
    </source>
</evidence>
<sequence length="1133" mass="126323">MSHLALITVLPDPTSILTLQNAVHRFASNLENGQIELYRNGCEYRNETGSFTDCTIACQQPATVWDSMEILHNCASYSAVSQLLSSGYADDDTAQLAFGMGYVPDFNLSLVYTPIDECVHSFCHDVTTDKTCTHQSLESVNDTQNHSFVASDFIHAACGAIKASPNVDVGGIGVYAGYLMQLSILIYAYLHSRLVTTWIRAVVFATHRPLGLEIAQRRAEAVQDRLDSTYQQPALISGLADFQKAQSFFSITLEGAAIGALASNGRIFDATSLQQLHLTAKLLGDVATAGVLCVTFGLYLLHANDCTSWYTSTVSILAVLVSVAAWIQTRLPLQNLRNPAPSEHNLPACGGRSPTTYCLETSRHKNTAFEAVSIGLCVFIMLVLMTRQSKAVQRFGSALSSRKPSVDAEKGPAAEDVHLHRVLTMTSTASKAVRLVHKAAATKVSKKVYNWREEIAEFVFANLIVNMLVILVKNGAMTASRQEARWTFGQLIAVTIWAPSIIEHVYGAVQKWSLRSNTELKTKKDEKEEEQVAEAEAEMAAEETQKRQLHASQQRYATARKSPSTQNRLTLQERHALTLEEARQRRGAIESLQMERWVDKAVTAGEISVTTKAAMDFLRAFEALLAKSRGRPTVDPDRFNSIKAEYALSGNDCFYLGRLLLIGGPQDERFNGRKLIISLSRAGNVEATLYVMANAVQQQKTKPTTLKSMDVQYPRATLTKIAAEGKNYRAMVLEGRLALALGDEERAIDLWTRAMAAAVEAAEEGKQRSADKPRLSFMEADRQKDPYELNAPWIELMMLHYERSKFRGKDEWTQCQWAMEIGCEQDDPVSHYYASTFAKREDEYGNHVPESGWLYHVTKAATSGHQKAMHELGEFYAQSGWKYINDEPPDYLKPTPFDSYPAPASSMSLLDSLKSFAGINTPSSAKASDHIFGFAAFPNTALARWSLALEWLDQACSYGYAPSYMMKAHLHMQETLWYGADTPQSALTLSPDRYDYASKEQYDIQGPHSRPTPEGGPPNPYYNIETVKTYLRHVFYAHQAHGYVAKAQEEYASKRRRGLTSAATDEDDIISESALSKLPWHIRRWFRFPEVREMYEGQIEALLAEAKGICDDHGWDILNDDGTVVYKAIVSKR</sequence>
<reference evidence="3" key="2">
    <citation type="journal article" date="2022" name="Microb. Genom.">
        <title>A chromosome-scale genome assembly of the tomato pathogen Cladosporium fulvum reveals a compartmentalized genome architecture and the presence of a dispensable chromosome.</title>
        <authorList>
            <person name="Zaccaron A.Z."/>
            <person name="Chen L.H."/>
            <person name="Samaras A."/>
            <person name="Stergiopoulos I."/>
        </authorList>
    </citation>
    <scope>NUCLEOTIDE SEQUENCE</scope>
    <source>
        <strain evidence="3">Race5_Kim</strain>
    </source>
</reference>